<evidence type="ECO:0000313" key="4">
    <source>
        <dbReference type="EMBL" id="RDL41205.1"/>
    </source>
</evidence>
<keyword evidence="5" id="KW-1185">Reference proteome</keyword>
<sequence>MSTAVNPTPTSVPATSRISANPTSHAHPESPYTNGHLHHHHDVGAHQQSGTANAAKKGKQKKATDPNEASKLIAAKISQLELGAAEDKEQEAEIEREVKRANRELNNLTSKMDDLQKIDFLQKRVTEHLTDVKRWERKSRKNQKRADELQKEKDQRTNELSKQTSMKQKLETLCRELQKDNNKLKADYKVMVDAEKSNHESWDEKFRQVLWQLQDYQEAKDHPQAQVVNIEVEELFKQRFKSLIEQYELRELHFHSLMRAKELEVQYNMARYDRERKAAEAEVTRSKTLNTQVLTFSKTENELRNQLNIYVEKFKQVEDTLNNSNDLFLTFRKEMEDMSKKTKRLEKENVNLTRKHDLTNQNILKMAQERTKCNEELQAFRKKNDKLRSIINQMQKQGRGVPGGMIGMAEGSVEGEYVEGDMEGTESEYEYEDEEAEDGDEEGSEEGEYDEDTEEELHVQGPKPFGPAPPPTHVAAENGVLAANGTKH</sequence>
<dbReference type="PANTHER" id="PTHR16127">
    <property type="entry name" value="TAXILIN"/>
    <property type="match status" value="1"/>
</dbReference>
<feature type="region of interest" description="Disordered" evidence="3">
    <location>
        <begin position="136"/>
        <end position="167"/>
    </location>
</feature>
<dbReference type="GeneID" id="43594033"/>
<organism evidence="4 5">
    <name type="scientific">Venustampulla echinocandica</name>
    <dbReference type="NCBI Taxonomy" id="2656787"/>
    <lineage>
        <taxon>Eukaryota</taxon>
        <taxon>Fungi</taxon>
        <taxon>Dikarya</taxon>
        <taxon>Ascomycota</taxon>
        <taxon>Pezizomycotina</taxon>
        <taxon>Leotiomycetes</taxon>
        <taxon>Helotiales</taxon>
        <taxon>Pleuroascaceae</taxon>
        <taxon>Venustampulla</taxon>
    </lineage>
</organism>
<dbReference type="OrthoDB" id="425555at2759"/>
<dbReference type="Proteomes" id="UP000254866">
    <property type="component" value="Unassembled WGS sequence"/>
</dbReference>
<feature type="compositionally biased region" description="Acidic residues" evidence="3">
    <location>
        <begin position="420"/>
        <end position="455"/>
    </location>
</feature>
<evidence type="ECO:0000313" key="5">
    <source>
        <dbReference type="Proteomes" id="UP000254866"/>
    </source>
</evidence>
<dbReference type="EMBL" id="NPIC01000001">
    <property type="protein sequence ID" value="RDL41205.1"/>
    <property type="molecule type" value="Genomic_DNA"/>
</dbReference>
<evidence type="ECO:0000256" key="2">
    <source>
        <dbReference type="SAM" id="Coils"/>
    </source>
</evidence>
<dbReference type="GO" id="GO:0019905">
    <property type="term" value="F:syntaxin binding"/>
    <property type="evidence" value="ECO:0007669"/>
    <property type="project" value="InterPro"/>
</dbReference>
<evidence type="ECO:0000256" key="1">
    <source>
        <dbReference type="ARBA" id="ARBA00009550"/>
    </source>
</evidence>
<dbReference type="PANTHER" id="PTHR16127:SF13">
    <property type="entry name" value="GH01188P"/>
    <property type="match status" value="1"/>
</dbReference>
<evidence type="ECO:0000256" key="3">
    <source>
        <dbReference type="SAM" id="MobiDB-lite"/>
    </source>
</evidence>
<protein>
    <recommendedName>
        <fullName evidence="6">Alpha-taxilin</fullName>
    </recommendedName>
</protein>
<dbReference type="InterPro" id="IPR026183">
    <property type="entry name" value="Taxilin_fam"/>
</dbReference>
<dbReference type="STRING" id="2656787.A0A370U0B2"/>
<dbReference type="AlphaFoldDB" id="A0A370U0B2"/>
<feature type="region of interest" description="Disordered" evidence="3">
    <location>
        <begin position="420"/>
        <end position="488"/>
    </location>
</feature>
<name>A0A370U0B2_9HELO</name>
<dbReference type="RefSeq" id="XP_031873861.1">
    <property type="nucleotide sequence ID" value="XM_032009807.1"/>
</dbReference>
<keyword evidence="2" id="KW-0175">Coiled coil</keyword>
<feature type="coiled-coil region" evidence="2">
    <location>
        <begin position="300"/>
        <end position="397"/>
    </location>
</feature>
<feature type="region of interest" description="Disordered" evidence="3">
    <location>
        <begin position="1"/>
        <end position="67"/>
    </location>
</feature>
<accession>A0A370U0B2</accession>
<comment type="caution">
    <text evidence="4">The sequence shown here is derived from an EMBL/GenBank/DDBJ whole genome shotgun (WGS) entry which is preliminary data.</text>
</comment>
<gene>
    <name evidence="4" type="ORF">BP5553_01184</name>
</gene>
<dbReference type="Pfam" id="PF09728">
    <property type="entry name" value="Taxilin"/>
    <property type="match status" value="1"/>
</dbReference>
<feature type="compositionally biased region" description="Basic and acidic residues" evidence="3">
    <location>
        <begin position="144"/>
        <end position="159"/>
    </location>
</feature>
<comment type="similarity">
    <text evidence="1">Belongs to the taxilin family.</text>
</comment>
<reference evidence="4 5" key="1">
    <citation type="journal article" date="2018" name="IMA Fungus">
        <title>IMA Genome-F 9: Draft genome sequence of Annulohypoxylon stygium, Aspergillus mulundensis, Berkeleyomyces basicola (syn. Thielaviopsis basicola), Ceratocystis smalleyi, two Cercospora beticola strains, Coleophoma cylindrospora, Fusarium fracticaudum, Phialophora cf. hyalina, and Morchella septimelata.</title>
        <authorList>
            <person name="Wingfield B.D."/>
            <person name="Bills G.F."/>
            <person name="Dong Y."/>
            <person name="Huang W."/>
            <person name="Nel W.J."/>
            <person name="Swalarsk-Parry B.S."/>
            <person name="Vaghefi N."/>
            <person name="Wilken P.M."/>
            <person name="An Z."/>
            <person name="de Beer Z.W."/>
            <person name="De Vos L."/>
            <person name="Chen L."/>
            <person name="Duong T.A."/>
            <person name="Gao Y."/>
            <person name="Hammerbacher A."/>
            <person name="Kikkert J.R."/>
            <person name="Li Y."/>
            <person name="Li H."/>
            <person name="Li K."/>
            <person name="Li Q."/>
            <person name="Liu X."/>
            <person name="Ma X."/>
            <person name="Naidoo K."/>
            <person name="Pethybridge S.J."/>
            <person name="Sun J."/>
            <person name="Steenkamp E.T."/>
            <person name="van der Nest M.A."/>
            <person name="van Wyk S."/>
            <person name="Wingfield M.J."/>
            <person name="Xiong C."/>
            <person name="Yue Q."/>
            <person name="Zhang X."/>
        </authorList>
    </citation>
    <scope>NUCLEOTIDE SEQUENCE [LARGE SCALE GENOMIC DNA]</scope>
    <source>
        <strain evidence="4 5">BP 5553</strain>
    </source>
</reference>
<evidence type="ECO:0008006" key="6">
    <source>
        <dbReference type="Google" id="ProtNLM"/>
    </source>
</evidence>
<feature type="compositionally biased region" description="Polar residues" evidence="3">
    <location>
        <begin position="1"/>
        <end position="24"/>
    </location>
</feature>
<proteinExistence type="inferred from homology"/>